<dbReference type="Gene3D" id="1.10.150.50">
    <property type="entry name" value="Transcription Factor, Ets-1"/>
    <property type="match status" value="1"/>
</dbReference>
<dbReference type="PROSITE" id="PS50105">
    <property type="entry name" value="SAM_DOMAIN"/>
    <property type="match status" value="1"/>
</dbReference>
<dbReference type="PATRIC" id="fig|1225564.3.peg.6601"/>
<proteinExistence type="predicted"/>
<name>A0A0H1R659_9HYPH</name>
<evidence type="ECO:0000313" key="3">
    <source>
        <dbReference type="Proteomes" id="UP000035489"/>
    </source>
</evidence>
<reference evidence="2 3" key="1">
    <citation type="submission" date="2015-05" db="EMBL/GenBank/DDBJ databases">
        <title>Draft genome sequence of Microvirga vignae strain BR3299, a novel nitrogen fixing bacteria isolated from Brazil semi-aired region.</title>
        <authorList>
            <person name="Zilli J.E."/>
            <person name="Passos S.R."/>
            <person name="Leite J."/>
            <person name="Baldani J.I."/>
            <person name="Xavier G.R."/>
            <person name="Rumjaneck N.G."/>
            <person name="Simoes-Araujo J.L."/>
        </authorList>
    </citation>
    <scope>NUCLEOTIDE SEQUENCE [LARGE SCALE GENOMIC DNA]</scope>
    <source>
        <strain evidence="2 3">BR3299</strain>
    </source>
</reference>
<dbReference type="SUPFAM" id="SSF47769">
    <property type="entry name" value="SAM/Pointed domain"/>
    <property type="match status" value="1"/>
</dbReference>
<dbReference type="AlphaFoldDB" id="A0A0H1R659"/>
<dbReference type="InterPro" id="IPR013761">
    <property type="entry name" value="SAM/pointed_sf"/>
</dbReference>
<dbReference type="RefSeq" id="WP_047191786.1">
    <property type="nucleotide sequence ID" value="NZ_LCYG01000081.1"/>
</dbReference>
<organism evidence="2 3">
    <name type="scientific">Microvirga vignae</name>
    <dbReference type="NCBI Taxonomy" id="1225564"/>
    <lineage>
        <taxon>Bacteria</taxon>
        <taxon>Pseudomonadati</taxon>
        <taxon>Pseudomonadota</taxon>
        <taxon>Alphaproteobacteria</taxon>
        <taxon>Hyphomicrobiales</taxon>
        <taxon>Methylobacteriaceae</taxon>
        <taxon>Microvirga</taxon>
    </lineage>
</organism>
<dbReference type="OrthoDB" id="8253765at2"/>
<accession>A0A0H1R659</accession>
<sequence length="77" mass="8754">MDIGASMDIGAWLRPLNLDQYITTFQDNAVDAEIRPEVTEADLKKLGVLLGHRKKLFKAIAAFRDEQKLKSKDRLLL</sequence>
<gene>
    <name evidence="2" type="ORF">AA309_25230</name>
</gene>
<dbReference type="Proteomes" id="UP000035489">
    <property type="component" value="Unassembled WGS sequence"/>
</dbReference>
<dbReference type="STRING" id="1225564.AA309_25230"/>
<dbReference type="Pfam" id="PF00536">
    <property type="entry name" value="SAM_1"/>
    <property type="match status" value="1"/>
</dbReference>
<dbReference type="SMART" id="SM00454">
    <property type="entry name" value="SAM"/>
    <property type="match status" value="1"/>
</dbReference>
<evidence type="ECO:0000313" key="2">
    <source>
        <dbReference type="EMBL" id="KLK90514.1"/>
    </source>
</evidence>
<protein>
    <recommendedName>
        <fullName evidence="1">SAM domain-containing protein</fullName>
    </recommendedName>
</protein>
<dbReference type="CDD" id="cd09487">
    <property type="entry name" value="SAM_superfamily"/>
    <property type="match status" value="1"/>
</dbReference>
<keyword evidence="3" id="KW-1185">Reference proteome</keyword>
<feature type="domain" description="SAM" evidence="1">
    <location>
        <begin position="4"/>
        <end position="66"/>
    </location>
</feature>
<dbReference type="EMBL" id="LCYG01000081">
    <property type="protein sequence ID" value="KLK90514.1"/>
    <property type="molecule type" value="Genomic_DNA"/>
</dbReference>
<comment type="caution">
    <text evidence="2">The sequence shown here is derived from an EMBL/GenBank/DDBJ whole genome shotgun (WGS) entry which is preliminary data.</text>
</comment>
<evidence type="ECO:0000259" key="1">
    <source>
        <dbReference type="PROSITE" id="PS50105"/>
    </source>
</evidence>
<dbReference type="InterPro" id="IPR001660">
    <property type="entry name" value="SAM"/>
</dbReference>